<name>A0ABT8BVJ3_9VIBR</name>
<keyword evidence="2" id="KW-0378">Hydrolase</keyword>
<dbReference type="InterPro" id="IPR027461">
    <property type="entry name" value="Carboxypeptidase_A_C_sf"/>
</dbReference>
<dbReference type="InterPro" id="IPR040449">
    <property type="entry name" value="Peptidase_S66_N"/>
</dbReference>
<dbReference type="Gene3D" id="3.40.50.10740">
    <property type="entry name" value="Class I glutamine amidotransferase-like"/>
    <property type="match status" value="1"/>
</dbReference>
<dbReference type="PANTHER" id="PTHR30237:SF6">
    <property type="entry name" value="CARBOXYPEPTIDASE YOCD-RELATED"/>
    <property type="match status" value="1"/>
</dbReference>
<keyword evidence="6" id="KW-1185">Reference proteome</keyword>
<dbReference type="SUPFAM" id="SSF52317">
    <property type="entry name" value="Class I glutamine amidotransferase-like"/>
    <property type="match status" value="1"/>
</dbReference>
<feature type="domain" description="LD-carboxypeptidase C-terminal" evidence="4">
    <location>
        <begin position="192"/>
        <end position="306"/>
    </location>
</feature>
<dbReference type="PIRSF" id="PIRSF028757">
    <property type="entry name" value="LD-carboxypeptidase"/>
    <property type="match status" value="1"/>
</dbReference>
<proteinExistence type="inferred from homology"/>
<feature type="domain" description="LD-carboxypeptidase N-terminal" evidence="3">
    <location>
        <begin position="5"/>
        <end position="124"/>
    </location>
</feature>
<evidence type="ECO:0000313" key="6">
    <source>
        <dbReference type="Proteomes" id="UP001238540"/>
    </source>
</evidence>
<dbReference type="Proteomes" id="UP001238540">
    <property type="component" value="Unassembled WGS sequence"/>
</dbReference>
<evidence type="ECO:0000259" key="4">
    <source>
        <dbReference type="Pfam" id="PF17676"/>
    </source>
</evidence>
<dbReference type="Pfam" id="PF02016">
    <property type="entry name" value="Peptidase_S66"/>
    <property type="match status" value="1"/>
</dbReference>
<dbReference type="InterPro" id="IPR029062">
    <property type="entry name" value="Class_I_gatase-like"/>
</dbReference>
<evidence type="ECO:0000256" key="1">
    <source>
        <dbReference type="ARBA" id="ARBA00010233"/>
    </source>
</evidence>
<evidence type="ECO:0000259" key="3">
    <source>
        <dbReference type="Pfam" id="PF02016"/>
    </source>
</evidence>
<dbReference type="InterPro" id="IPR003507">
    <property type="entry name" value="S66_fam"/>
</dbReference>
<dbReference type="InterPro" id="IPR027478">
    <property type="entry name" value="LdcA_N"/>
</dbReference>
<organism evidence="5 6">
    <name type="scientific">Vibrio ostreicida</name>
    <dbReference type="NCBI Taxonomy" id="526588"/>
    <lineage>
        <taxon>Bacteria</taxon>
        <taxon>Pseudomonadati</taxon>
        <taxon>Pseudomonadota</taxon>
        <taxon>Gammaproteobacteria</taxon>
        <taxon>Vibrionales</taxon>
        <taxon>Vibrionaceae</taxon>
        <taxon>Vibrio</taxon>
    </lineage>
</organism>
<evidence type="ECO:0000256" key="2">
    <source>
        <dbReference type="ARBA" id="ARBA00022801"/>
    </source>
</evidence>
<dbReference type="RefSeq" id="WP_170882063.1">
    <property type="nucleotide sequence ID" value="NZ_JABEYA020000001.1"/>
</dbReference>
<accession>A0ABT8BVJ3</accession>
<protein>
    <submittedName>
        <fullName evidence="5">LD-carboxypeptidase</fullName>
    </submittedName>
</protein>
<dbReference type="PANTHER" id="PTHR30237">
    <property type="entry name" value="MURAMOYLTETRAPEPTIDE CARBOXYPEPTIDASE"/>
    <property type="match status" value="1"/>
</dbReference>
<dbReference type="Gene3D" id="3.50.30.60">
    <property type="entry name" value="LD-carboxypeptidase A C-terminal domain-like"/>
    <property type="match status" value="1"/>
</dbReference>
<comment type="caution">
    <text evidence="5">The sequence shown here is derived from an EMBL/GenBank/DDBJ whole genome shotgun (WGS) entry which is preliminary data.</text>
</comment>
<sequence>MTNTIHIIAPANPMHELPKSMLEIGEQKLKALGFEVQYAVNAFEHSGHTAGSIEQRVEDIHQGLRDPKVIALMAIFGGYNSNQLLPYLDYELIRSANKPIIGFSDITSLMVGVYSQTGVASIHGPGLSSFCDPNIFPEVMESFTQLLSSAGRIKLRQPRLAAADLWYLKSGFGPRDTYPHPDWEVVRSGSASGILMGGNLETLLSLVGTSYFPDMKGKLLLIESCADEKVGKFERELTQLQQMGVLSVIKGMLIGQSNQGAPLASPQKVTEIIERVMPDDMIPVWMNVSASHVDPILSLPIGREVSMSVEDFACTLQFSPLI</sequence>
<dbReference type="InterPro" id="IPR040921">
    <property type="entry name" value="Peptidase_S66C"/>
</dbReference>
<dbReference type="SUPFAM" id="SSF141986">
    <property type="entry name" value="LD-carboxypeptidase A C-terminal domain-like"/>
    <property type="match status" value="1"/>
</dbReference>
<gene>
    <name evidence="5" type="ORF">QWZ16_11905</name>
</gene>
<evidence type="ECO:0000313" key="5">
    <source>
        <dbReference type="EMBL" id="MDN3610409.1"/>
    </source>
</evidence>
<dbReference type="Pfam" id="PF17676">
    <property type="entry name" value="Peptidase_S66C"/>
    <property type="match status" value="1"/>
</dbReference>
<dbReference type="EMBL" id="JAUFQC010000001">
    <property type="protein sequence ID" value="MDN3610409.1"/>
    <property type="molecule type" value="Genomic_DNA"/>
</dbReference>
<reference evidence="6" key="1">
    <citation type="journal article" date="2019" name="Int. J. Syst. Evol. Microbiol.">
        <title>The Global Catalogue of Microorganisms (GCM) 10K type strain sequencing project: providing services to taxonomists for standard genome sequencing and annotation.</title>
        <authorList>
            <consortium name="The Broad Institute Genomics Platform"/>
            <consortium name="The Broad Institute Genome Sequencing Center for Infectious Disease"/>
            <person name="Wu L."/>
            <person name="Ma J."/>
        </authorList>
    </citation>
    <scope>NUCLEOTIDE SEQUENCE [LARGE SCALE GENOMIC DNA]</scope>
    <source>
        <strain evidence="6">CECT 7398</strain>
    </source>
</reference>
<comment type="similarity">
    <text evidence="1">Belongs to the peptidase S66 family.</text>
</comment>
<dbReference type="CDD" id="cd07025">
    <property type="entry name" value="Peptidase_S66"/>
    <property type="match status" value="1"/>
</dbReference>